<organism evidence="1 2">
    <name type="scientific">Polyangium jinanense</name>
    <dbReference type="NCBI Taxonomy" id="2829994"/>
    <lineage>
        <taxon>Bacteria</taxon>
        <taxon>Pseudomonadati</taxon>
        <taxon>Myxococcota</taxon>
        <taxon>Polyangia</taxon>
        <taxon>Polyangiales</taxon>
        <taxon>Polyangiaceae</taxon>
        <taxon>Polyangium</taxon>
    </lineage>
</organism>
<protein>
    <submittedName>
        <fullName evidence="1">Uncharacterized protein</fullName>
    </submittedName>
</protein>
<gene>
    <name evidence="1" type="ORF">KEG57_34355</name>
</gene>
<keyword evidence="2" id="KW-1185">Reference proteome</keyword>
<reference evidence="1 2" key="1">
    <citation type="submission" date="2021-04" db="EMBL/GenBank/DDBJ databases">
        <title>Genome analysis of Polyangium sp.</title>
        <authorList>
            <person name="Li Y."/>
            <person name="Wang J."/>
        </authorList>
    </citation>
    <scope>NUCLEOTIDE SEQUENCE [LARGE SCALE GENOMIC DNA]</scope>
    <source>
        <strain evidence="1 2">SDU14</strain>
    </source>
</reference>
<dbReference type="Proteomes" id="UP001151081">
    <property type="component" value="Unassembled WGS sequence"/>
</dbReference>
<accession>A0A9X4AUT8</accession>
<sequence>MTATSACRRQAPRCEISLAMVTSWHIANIVERDVCEHRLDQAYINRGNDATVQDWQIMRDMVREKNHPAASAGVTIGPPRRSRP</sequence>
<name>A0A9X4AUT8_9BACT</name>
<evidence type="ECO:0000313" key="1">
    <source>
        <dbReference type="EMBL" id="MDC3985613.1"/>
    </source>
</evidence>
<evidence type="ECO:0000313" key="2">
    <source>
        <dbReference type="Proteomes" id="UP001151081"/>
    </source>
</evidence>
<comment type="caution">
    <text evidence="1">The sequence shown here is derived from an EMBL/GenBank/DDBJ whole genome shotgun (WGS) entry which is preliminary data.</text>
</comment>
<proteinExistence type="predicted"/>
<dbReference type="RefSeq" id="WP_272421726.1">
    <property type="nucleotide sequence ID" value="NZ_JAGTJJ010000030.1"/>
</dbReference>
<dbReference type="EMBL" id="JAGTJJ010000030">
    <property type="protein sequence ID" value="MDC3985613.1"/>
    <property type="molecule type" value="Genomic_DNA"/>
</dbReference>
<dbReference type="AlphaFoldDB" id="A0A9X4AUT8"/>